<name>A0A1G2CP06_9BACT</name>
<sequence length="134" mass="15529">MRALGKEVRKMLTAEEKNKISCGAGNGEMFRLEIVRVESETIVNEPIFFCCDVIDLEWFLGEFEFCIPKSYFQEKGYDPYDYTQRGIMEQLSKAVQSDKIGIRIGRRGEIVFDRKDKIKLASFISVSVIKKNRN</sequence>
<comment type="caution">
    <text evidence="1">The sequence shown here is derived from an EMBL/GenBank/DDBJ whole genome shotgun (WGS) entry which is preliminary data.</text>
</comment>
<evidence type="ECO:0000313" key="2">
    <source>
        <dbReference type="Proteomes" id="UP000177246"/>
    </source>
</evidence>
<gene>
    <name evidence="1" type="ORF">A2430_01235</name>
</gene>
<evidence type="ECO:0000313" key="1">
    <source>
        <dbReference type="EMBL" id="OGZ03146.1"/>
    </source>
</evidence>
<protein>
    <submittedName>
        <fullName evidence="1">Uncharacterized protein</fullName>
    </submittedName>
</protein>
<dbReference type="Proteomes" id="UP000177246">
    <property type="component" value="Unassembled WGS sequence"/>
</dbReference>
<dbReference type="EMBL" id="MHLF01000026">
    <property type="protein sequence ID" value="OGZ03146.1"/>
    <property type="molecule type" value="Genomic_DNA"/>
</dbReference>
<accession>A0A1G2CP06</accession>
<dbReference type="AlphaFoldDB" id="A0A1G2CP06"/>
<organism evidence="1 2">
    <name type="scientific">Candidatus Liptonbacteria bacterium RIFOXYC1_FULL_36_8</name>
    <dbReference type="NCBI Taxonomy" id="1798655"/>
    <lineage>
        <taxon>Bacteria</taxon>
        <taxon>Candidatus Liptoniibacteriota</taxon>
    </lineage>
</organism>
<reference evidence="1 2" key="1">
    <citation type="journal article" date="2016" name="Nat. Commun.">
        <title>Thousands of microbial genomes shed light on interconnected biogeochemical processes in an aquifer system.</title>
        <authorList>
            <person name="Anantharaman K."/>
            <person name="Brown C.T."/>
            <person name="Hug L.A."/>
            <person name="Sharon I."/>
            <person name="Castelle C.J."/>
            <person name="Probst A.J."/>
            <person name="Thomas B.C."/>
            <person name="Singh A."/>
            <person name="Wilkins M.J."/>
            <person name="Karaoz U."/>
            <person name="Brodie E.L."/>
            <person name="Williams K.H."/>
            <person name="Hubbard S.S."/>
            <person name="Banfield J.F."/>
        </authorList>
    </citation>
    <scope>NUCLEOTIDE SEQUENCE [LARGE SCALE GENOMIC DNA]</scope>
</reference>
<proteinExistence type="predicted"/>